<gene>
    <name evidence="1" type="ORF">niasHT_011449</name>
</gene>
<sequence length="96" mass="10443">MIGEVEWSGRAEVIGAWGAGKGNWYCLKGIKRREGAERYGRVKWTRTIEGGRDAKDKRELSAAAELRAFRWTNSAVGKGEGGEEIGGTNDVTLAVS</sequence>
<protein>
    <submittedName>
        <fullName evidence="1">Uncharacterized protein</fullName>
    </submittedName>
</protein>
<dbReference type="AlphaFoldDB" id="A0ABD2L165"/>
<proteinExistence type="predicted"/>
<reference evidence="1 2" key="1">
    <citation type="submission" date="2024-10" db="EMBL/GenBank/DDBJ databases">
        <authorList>
            <person name="Kim D."/>
        </authorList>
    </citation>
    <scope>NUCLEOTIDE SEQUENCE [LARGE SCALE GENOMIC DNA]</scope>
    <source>
        <strain evidence="1">BH-2024</strain>
    </source>
</reference>
<evidence type="ECO:0000313" key="2">
    <source>
        <dbReference type="Proteomes" id="UP001620626"/>
    </source>
</evidence>
<evidence type="ECO:0000313" key="1">
    <source>
        <dbReference type="EMBL" id="KAL3108899.1"/>
    </source>
</evidence>
<dbReference type="EMBL" id="JBICBT010000581">
    <property type="protein sequence ID" value="KAL3108899.1"/>
    <property type="molecule type" value="Genomic_DNA"/>
</dbReference>
<organism evidence="1 2">
    <name type="scientific">Heterodera trifolii</name>
    <dbReference type="NCBI Taxonomy" id="157864"/>
    <lineage>
        <taxon>Eukaryota</taxon>
        <taxon>Metazoa</taxon>
        <taxon>Ecdysozoa</taxon>
        <taxon>Nematoda</taxon>
        <taxon>Chromadorea</taxon>
        <taxon>Rhabditida</taxon>
        <taxon>Tylenchina</taxon>
        <taxon>Tylenchomorpha</taxon>
        <taxon>Tylenchoidea</taxon>
        <taxon>Heteroderidae</taxon>
        <taxon>Heteroderinae</taxon>
        <taxon>Heterodera</taxon>
    </lineage>
</organism>
<accession>A0ABD2L165</accession>
<comment type="caution">
    <text evidence="1">The sequence shown here is derived from an EMBL/GenBank/DDBJ whole genome shotgun (WGS) entry which is preliminary data.</text>
</comment>
<name>A0ABD2L165_9BILA</name>
<dbReference type="Proteomes" id="UP001620626">
    <property type="component" value="Unassembled WGS sequence"/>
</dbReference>
<keyword evidence="2" id="KW-1185">Reference proteome</keyword>